<comment type="caution">
    <text evidence="1">The sequence shown here is derived from an EMBL/GenBank/DDBJ whole genome shotgun (WGS) entry which is preliminary data.</text>
</comment>
<name>A0A9P3YQD7_CLODI</name>
<evidence type="ECO:0000313" key="1">
    <source>
        <dbReference type="EMBL" id="HBH2620827.1"/>
    </source>
</evidence>
<accession>A0A9P3YQD7</accession>
<reference evidence="1" key="2">
    <citation type="submission" date="2021-06" db="EMBL/GenBank/DDBJ databases">
        <authorList>
            <consortium name="NCBI Pathogen Detection Project"/>
        </authorList>
    </citation>
    <scope>NUCLEOTIDE SEQUENCE</scope>
    <source>
        <strain evidence="1">Clostridioides</strain>
    </source>
</reference>
<proteinExistence type="predicted"/>
<dbReference type="AlphaFoldDB" id="A0A9P3YQD7"/>
<organism evidence="1 2">
    <name type="scientific">Clostridioides difficile</name>
    <name type="common">Peptoclostridium difficile</name>
    <dbReference type="NCBI Taxonomy" id="1496"/>
    <lineage>
        <taxon>Bacteria</taxon>
        <taxon>Bacillati</taxon>
        <taxon>Bacillota</taxon>
        <taxon>Clostridia</taxon>
        <taxon>Peptostreptococcales</taxon>
        <taxon>Peptostreptococcaceae</taxon>
        <taxon>Clostridioides</taxon>
    </lineage>
</organism>
<gene>
    <name evidence="1" type="ORF">KRQ00_002608</name>
</gene>
<sequence>MEKSKYNYISRLNSIMKELKDLNDNKINEYKVKVEEIHKSSKKEG</sequence>
<protein>
    <submittedName>
        <fullName evidence="1">Uncharacterized protein</fullName>
    </submittedName>
</protein>
<evidence type="ECO:0000313" key="2">
    <source>
        <dbReference type="Proteomes" id="UP000879542"/>
    </source>
</evidence>
<dbReference type="EMBL" id="DAEQIJ010000013">
    <property type="protein sequence ID" value="HBH2620827.1"/>
    <property type="molecule type" value="Genomic_DNA"/>
</dbReference>
<dbReference type="Proteomes" id="UP000879542">
    <property type="component" value="Unassembled WGS sequence"/>
</dbReference>
<reference evidence="1" key="1">
    <citation type="journal article" date="2018" name="Genome Biol.">
        <title>SKESA: strategic k-mer extension for scrupulous assemblies.</title>
        <authorList>
            <person name="Souvorov A."/>
            <person name="Agarwala R."/>
            <person name="Lipman D.J."/>
        </authorList>
    </citation>
    <scope>NUCLEOTIDE SEQUENCE</scope>
    <source>
        <strain evidence="1">Clostridioides</strain>
    </source>
</reference>
<dbReference type="RefSeq" id="WP_165471869.1">
    <property type="nucleotide sequence ID" value="NZ_BINB01000235.1"/>
</dbReference>